<dbReference type="EMBL" id="AP025564">
    <property type="protein sequence ID" value="BDE94984.1"/>
    <property type="molecule type" value="Genomic_DNA"/>
</dbReference>
<proteinExistence type="predicted"/>
<feature type="DNA-binding region" description="H-T-H motif" evidence="2">
    <location>
        <begin position="36"/>
        <end position="55"/>
    </location>
</feature>
<protein>
    <recommendedName>
        <fullName evidence="3">HTH tetR-type domain-containing protein</fullName>
    </recommendedName>
</protein>
<dbReference type="SUPFAM" id="SSF48498">
    <property type="entry name" value="Tetracyclin repressor-like, C-terminal domain"/>
    <property type="match status" value="1"/>
</dbReference>
<dbReference type="PANTHER" id="PTHR30328">
    <property type="entry name" value="TRANSCRIPTIONAL REPRESSOR"/>
    <property type="match status" value="1"/>
</dbReference>
<evidence type="ECO:0000256" key="1">
    <source>
        <dbReference type="ARBA" id="ARBA00023125"/>
    </source>
</evidence>
<reference evidence="4 5" key="1">
    <citation type="submission" date="2022-01" db="EMBL/GenBank/DDBJ databases">
        <title>Novel bile acid biosynthetic pathways are enriched in the microbiome of centenarians.</title>
        <authorList>
            <person name="Sato Y."/>
            <person name="Atarashi K."/>
            <person name="Plichta R.D."/>
            <person name="Arai Y."/>
            <person name="Sasajima S."/>
            <person name="Kearney M.S."/>
            <person name="Suda W."/>
            <person name="Takeshita K."/>
            <person name="Sasaki T."/>
            <person name="Okamoto S."/>
            <person name="Skelly N.A."/>
            <person name="Okamura Y."/>
            <person name="Vlamakis H."/>
            <person name="Li Y."/>
            <person name="Tanoue T."/>
            <person name="Takei H."/>
            <person name="Nittono H."/>
            <person name="Narushima S."/>
            <person name="Irie J."/>
            <person name="Itoh H."/>
            <person name="Moriya K."/>
            <person name="Sugiura Y."/>
            <person name="Suematsu M."/>
            <person name="Moritoki N."/>
            <person name="Shibata S."/>
            <person name="Littman R.D."/>
            <person name="Fischbach A.M."/>
            <person name="Uwamino Y."/>
            <person name="Inoue T."/>
            <person name="Honda A."/>
            <person name="Hattori M."/>
            <person name="Murai T."/>
            <person name="Xavier J.R."/>
            <person name="Hirose N."/>
            <person name="Honda K."/>
        </authorList>
    </citation>
    <scope>NUCLEOTIDE SEQUENCE [LARGE SCALE GENOMIC DNA]</scope>
    <source>
        <strain evidence="4 5">CE91-St30</strain>
    </source>
</reference>
<evidence type="ECO:0000256" key="2">
    <source>
        <dbReference type="PROSITE-ProRule" id="PRU00335"/>
    </source>
</evidence>
<evidence type="ECO:0000313" key="4">
    <source>
        <dbReference type="EMBL" id="BDE94984.1"/>
    </source>
</evidence>
<name>A0ABM7WFN9_9ACTN</name>
<dbReference type="PROSITE" id="PS50977">
    <property type="entry name" value="HTH_TETR_2"/>
    <property type="match status" value="1"/>
</dbReference>
<dbReference type="Proteomes" id="UP001320544">
    <property type="component" value="Chromosome"/>
</dbReference>
<dbReference type="InterPro" id="IPR050109">
    <property type="entry name" value="HTH-type_TetR-like_transc_reg"/>
</dbReference>
<accession>A0ABM7WFN9</accession>
<organism evidence="4 5">
    <name type="scientific">Raoultibacter timonensis</name>
    <dbReference type="NCBI Taxonomy" id="1907662"/>
    <lineage>
        <taxon>Bacteria</taxon>
        <taxon>Bacillati</taxon>
        <taxon>Actinomycetota</taxon>
        <taxon>Coriobacteriia</taxon>
        <taxon>Eggerthellales</taxon>
        <taxon>Eggerthellaceae</taxon>
        <taxon>Raoultibacter</taxon>
    </lineage>
</organism>
<feature type="domain" description="HTH tetR-type" evidence="3">
    <location>
        <begin position="13"/>
        <end position="73"/>
    </location>
</feature>
<evidence type="ECO:0000313" key="5">
    <source>
        <dbReference type="Proteomes" id="UP001320544"/>
    </source>
</evidence>
<dbReference type="Gene3D" id="1.10.357.10">
    <property type="entry name" value="Tetracycline Repressor, domain 2"/>
    <property type="match status" value="1"/>
</dbReference>
<dbReference type="PRINTS" id="PR00455">
    <property type="entry name" value="HTHTETR"/>
</dbReference>
<keyword evidence="5" id="KW-1185">Reference proteome</keyword>
<dbReference type="RefSeq" id="WP_244411500.1">
    <property type="nucleotide sequence ID" value="NZ_AP025564.1"/>
</dbReference>
<dbReference type="PANTHER" id="PTHR30328:SF54">
    <property type="entry name" value="HTH-TYPE TRANSCRIPTIONAL REPRESSOR SCO4008"/>
    <property type="match status" value="1"/>
</dbReference>
<dbReference type="SUPFAM" id="SSF46689">
    <property type="entry name" value="Homeodomain-like"/>
    <property type="match status" value="1"/>
</dbReference>
<gene>
    <name evidence="4" type="ORF">CE91St30_03170</name>
</gene>
<sequence>MSDQFDKFESLPEERREAILGAAIETFGRSDYKGASTESIAAKAGISKGLLFFYFKNKKELYLYIVEHLMERVSKIVVDDGFYEIDDFFELFHYTATRKRAMLEKIPYVLDFSIRAYYPEHKDIRDTMDGRRPVST</sequence>
<dbReference type="InterPro" id="IPR001647">
    <property type="entry name" value="HTH_TetR"/>
</dbReference>
<keyword evidence="1 2" id="KW-0238">DNA-binding</keyword>
<evidence type="ECO:0000259" key="3">
    <source>
        <dbReference type="PROSITE" id="PS50977"/>
    </source>
</evidence>
<dbReference type="InterPro" id="IPR009057">
    <property type="entry name" value="Homeodomain-like_sf"/>
</dbReference>
<dbReference type="InterPro" id="IPR036271">
    <property type="entry name" value="Tet_transcr_reg_TetR-rel_C_sf"/>
</dbReference>
<dbReference type="Pfam" id="PF00440">
    <property type="entry name" value="TetR_N"/>
    <property type="match status" value="1"/>
</dbReference>